<proteinExistence type="predicted"/>
<evidence type="ECO:0000313" key="2">
    <source>
        <dbReference type="EMBL" id="CAA9255245.1"/>
    </source>
</evidence>
<organism evidence="2">
    <name type="scientific">uncultured Acetobacteraceae bacterium</name>
    <dbReference type="NCBI Taxonomy" id="169975"/>
    <lineage>
        <taxon>Bacteria</taxon>
        <taxon>Pseudomonadati</taxon>
        <taxon>Pseudomonadota</taxon>
        <taxon>Alphaproteobacteria</taxon>
        <taxon>Acetobacterales</taxon>
        <taxon>Acetobacteraceae</taxon>
        <taxon>environmental samples</taxon>
    </lineage>
</organism>
<feature type="non-terminal residue" evidence="2">
    <location>
        <position position="1"/>
    </location>
</feature>
<dbReference type="EMBL" id="CADCTL010000165">
    <property type="protein sequence ID" value="CAA9255245.1"/>
    <property type="molecule type" value="Genomic_DNA"/>
</dbReference>
<feature type="compositionally biased region" description="Low complexity" evidence="1">
    <location>
        <begin position="111"/>
        <end position="123"/>
    </location>
</feature>
<accession>A0A6J4IKD1</accession>
<reference evidence="2" key="1">
    <citation type="submission" date="2020-02" db="EMBL/GenBank/DDBJ databases">
        <authorList>
            <person name="Meier V. D."/>
        </authorList>
    </citation>
    <scope>NUCLEOTIDE SEQUENCE</scope>
    <source>
        <strain evidence="2">AVDCRST_MAG04</strain>
    </source>
</reference>
<name>A0A6J4IKD1_9PROT</name>
<feature type="compositionally biased region" description="Basic residues" evidence="1">
    <location>
        <begin position="78"/>
        <end position="89"/>
    </location>
</feature>
<feature type="compositionally biased region" description="Basic and acidic residues" evidence="1">
    <location>
        <begin position="17"/>
        <end position="30"/>
    </location>
</feature>
<protein>
    <submittedName>
        <fullName evidence="2">Heat shock protein, Hsp20 family</fullName>
    </submittedName>
</protein>
<dbReference type="AlphaFoldDB" id="A0A6J4IKD1"/>
<feature type="compositionally biased region" description="Basic residues" evidence="1">
    <location>
        <begin position="98"/>
        <end position="110"/>
    </location>
</feature>
<gene>
    <name evidence="2" type="ORF">AVDCRST_MAG04-2327</name>
</gene>
<feature type="region of interest" description="Disordered" evidence="1">
    <location>
        <begin position="16"/>
        <end position="152"/>
    </location>
</feature>
<evidence type="ECO:0000256" key="1">
    <source>
        <dbReference type="SAM" id="MobiDB-lite"/>
    </source>
</evidence>
<feature type="compositionally biased region" description="Basic and acidic residues" evidence="1">
    <location>
        <begin position="128"/>
        <end position="144"/>
    </location>
</feature>
<feature type="non-terminal residue" evidence="2">
    <location>
        <position position="152"/>
    </location>
</feature>
<sequence length="152" mass="16695">VAPIRFRLALVLGLRPPRADARPGGQERRWLSPLQHRANGREPAPHHPRGGGLCHGRPPDHAGGQPARHPRAPEGRFRRPRLPPPRHRGAAVPTRLRAGGRYRGRGRLARQRAAPRGPAPAAAGGPGEAHRDQQQRQRSREARGRGAHRRGL</sequence>
<keyword evidence="2" id="KW-0346">Stress response</keyword>